<accession>A0A645GG03</accession>
<dbReference type="AlphaFoldDB" id="A0A645GG03"/>
<organism evidence="2">
    <name type="scientific">bioreactor metagenome</name>
    <dbReference type="NCBI Taxonomy" id="1076179"/>
    <lineage>
        <taxon>unclassified sequences</taxon>
        <taxon>metagenomes</taxon>
        <taxon>ecological metagenomes</taxon>
    </lineage>
</organism>
<proteinExistence type="predicted"/>
<dbReference type="EMBL" id="VSSQ01075172">
    <property type="protein sequence ID" value="MPN25847.1"/>
    <property type="molecule type" value="Genomic_DNA"/>
</dbReference>
<evidence type="ECO:0000259" key="1">
    <source>
        <dbReference type="Pfam" id="PF13192"/>
    </source>
</evidence>
<protein>
    <recommendedName>
        <fullName evidence="1">Thioredoxin-like fold domain-containing protein</fullName>
    </recommendedName>
</protein>
<feature type="domain" description="Thioredoxin-like fold" evidence="1">
    <location>
        <begin position="5"/>
        <end position="38"/>
    </location>
</feature>
<evidence type="ECO:0000313" key="2">
    <source>
        <dbReference type="EMBL" id="MPN25847.1"/>
    </source>
</evidence>
<gene>
    <name evidence="2" type="ORF">SDC9_173263</name>
</gene>
<reference evidence="2" key="1">
    <citation type="submission" date="2019-08" db="EMBL/GenBank/DDBJ databases">
        <authorList>
            <person name="Kucharzyk K."/>
            <person name="Murdoch R.W."/>
            <person name="Higgins S."/>
            <person name="Loffler F."/>
        </authorList>
    </citation>
    <scope>NUCLEOTIDE SEQUENCE</scope>
</reference>
<sequence>MEARKELIQRRIMSVPTVIIDDTEVIVGFDKEKIDSILGL</sequence>
<comment type="caution">
    <text evidence="2">The sequence shown here is derived from an EMBL/GenBank/DDBJ whole genome shotgun (WGS) entry which is preliminary data.</text>
</comment>
<dbReference type="Gene3D" id="3.40.30.10">
    <property type="entry name" value="Glutaredoxin"/>
    <property type="match status" value="1"/>
</dbReference>
<dbReference type="Pfam" id="PF13192">
    <property type="entry name" value="Thioredoxin_3"/>
    <property type="match status" value="1"/>
</dbReference>
<dbReference type="InterPro" id="IPR012336">
    <property type="entry name" value="Thioredoxin-like_fold"/>
</dbReference>
<name>A0A645GG03_9ZZZZ</name>